<protein>
    <submittedName>
        <fullName evidence="1">Uncharacterized protein</fullName>
    </submittedName>
</protein>
<dbReference type="Proteomes" id="UP001500575">
    <property type="component" value="Unassembled WGS sequence"/>
</dbReference>
<comment type="caution">
    <text evidence="1">The sequence shown here is derived from an EMBL/GenBank/DDBJ whole genome shotgun (WGS) entry which is preliminary data.</text>
</comment>
<dbReference type="EMBL" id="BAAAQQ010000012">
    <property type="protein sequence ID" value="GAA2126382.1"/>
    <property type="molecule type" value="Genomic_DNA"/>
</dbReference>
<name>A0ABN2YFH1_9ACTN</name>
<sequence>MRTILETHPCGTCLQSARGGLGVECHDLGITALELTAVRVHPDDADLEDALFRVEGLEGAPSDEDTWAAMVVLARTVAGIGPDSPVKEDRKWGSVQAGAPVLVDVLNHGQKVYVFCSDSEAADQVLPVLQRLRGAGLTVFQPHSFVEVAAGTSLRVIMAEQLDG</sequence>
<evidence type="ECO:0000313" key="1">
    <source>
        <dbReference type="EMBL" id="GAA2126382.1"/>
    </source>
</evidence>
<organism evidence="1 2">
    <name type="scientific">Nocardioides bigeumensis</name>
    <dbReference type="NCBI Taxonomy" id="433657"/>
    <lineage>
        <taxon>Bacteria</taxon>
        <taxon>Bacillati</taxon>
        <taxon>Actinomycetota</taxon>
        <taxon>Actinomycetes</taxon>
        <taxon>Propionibacteriales</taxon>
        <taxon>Nocardioidaceae</taxon>
        <taxon>Nocardioides</taxon>
    </lineage>
</organism>
<gene>
    <name evidence="1" type="ORF">GCM10009843_24800</name>
</gene>
<proteinExistence type="predicted"/>
<evidence type="ECO:0000313" key="2">
    <source>
        <dbReference type="Proteomes" id="UP001500575"/>
    </source>
</evidence>
<keyword evidence="2" id="KW-1185">Reference proteome</keyword>
<reference evidence="1 2" key="1">
    <citation type="journal article" date="2019" name="Int. J. Syst. Evol. Microbiol.">
        <title>The Global Catalogue of Microorganisms (GCM) 10K type strain sequencing project: providing services to taxonomists for standard genome sequencing and annotation.</title>
        <authorList>
            <consortium name="The Broad Institute Genomics Platform"/>
            <consortium name="The Broad Institute Genome Sequencing Center for Infectious Disease"/>
            <person name="Wu L."/>
            <person name="Ma J."/>
        </authorList>
    </citation>
    <scope>NUCLEOTIDE SEQUENCE [LARGE SCALE GENOMIC DNA]</scope>
    <source>
        <strain evidence="1 2">JCM 16021</strain>
    </source>
</reference>
<accession>A0ABN2YFH1</accession>